<dbReference type="Gene3D" id="1.10.30.50">
    <property type="match status" value="1"/>
</dbReference>
<comment type="caution">
    <text evidence="1">The sequence shown here is derived from an EMBL/GenBank/DDBJ whole genome shotgun (WGS) entry which is preliminary data.</text>
</comment>
<evidence type="ECO:0000313" key="2">
    <source>
        <dbReference type="Proteomes" id="UP000253551"/>
    </source>
</evidence>
<evidence type="ECO:0000313" key="1">
    <source>
        <dbReference type="EMBL" id="RCI06895.1"/>
    </source>
</evidence>
<sequence length="134" mass="15310">MDIESFYPRLYRLASRKIKEMSHRQKPFITSNKKDGFQHDLPTPKELVEVLIRSKGKCAISGVTGHWPIEHYLKPAPLLLVIDHIIPVSRGGSFGVGNIQVALSCINQVKGNRTDEEVRVWLEGLRKNHKKKDE</sequence>
<protein>
    <recommendedName>
        <fullName evidence="3">HNH nuclease domain-containing protein</fullName>
    </recommendedName>
</protein>
<gene>
    <name evidence="1" type="ORF">CU098_008193</name>
</gene>
<organism evidence="1 2">
    <name type="scientific">Rhizopus stolonifer</name>
    <name type="common">Rhizopus nigricans</name>
    <dbReference type="NCBI Taxonomy" id="4846"/>
    <lineage>
        <taxon>Eukaryota</taxon>
        <taxon>Fungi</taxon>
        <taxon>Fungi incertae sedis</taxon>
        <taxon>Mucoromycota</taxon>
        <taxon>Mucoromycotina</taxon>
        <taxon>Mucoromycetes</taxon>
        <taxon>Mucorales</taxon>
        <taxon>Mucorineae</taxon>
        <taxon>Rhizopodaceae</taxon>
        <taxon>Rhizopus</taxon>
    </lineage>
</organism>
<evidence type="ECO:0008006" key="3">
    <source>
        <dbReference type="Google" id="ProtNLM"/>
    </source>
</evidence>
<dbReference type="OrthoDB" id="2203721at2759"/>
<name>A0A367KXI2_RHIST</name>
<dbReference type="Proteomes" id="UP000253551">
    <property type="component" value="Unassembled WGS sequence"/>
</dbReference>
<dbReference type="AlphaFoldDB" id="A0A367KXI2"/>
<accession>A0A367KXI2</accession>
<reference evidence="1 2" key="1">
    <citation type="journal article" date="2018" name="G3 (Bethesda)">
        <title>Phylogenetic and Phylogenomic Definition of Rhizopus Species.</title>
        <authorList>
            <person name="Gryganskyi A.P."/>
            <person name="Golan J."/>
            <person name="Dolatabadi S."/>
            <person name="Mondo S."/>
            <person name="Robb S."/>
            <person name="Idnurm A."/>
            <person name="Muszewska A."/>
            <person name="Steczkiewicz K."/>
            <person name="Masonjones S."/>
            <person name="Liao H.L."/>
            <person name="Gajdeczka M.T."/>
            <person name="Anike F."/>
            <person name="Vuek A."/>
            <person name="Anishchenko I.M."/>
            <person name="Voigt K."/>
            <person name="de Hoog G.S."/>
            <person name="Smith M.E."/>
            <person name="Heitman J."/>
            <person name="Vilgalys R."/>
            <person name="Stajich J.E."/>
        </authorList>
    </citation>
    <scope>NUCLEOTIDE SEQUENCE [LARGE SCALE GENOMIC DNA]</scope>
    <source>
        <strain evidence="1 2">LSU 92-RS-03</strain>
    </source>
</reference>
<keyword evidence="2" id="KW-1185">Reference proteome</keyword>
<proteinExistence type="predicted"/>
<dbReference type="EMBL" id="PJQM01000067">
    <property type="protein sequence ID" value="RCI06895.1"/>
    <property type="molecule type" value="Genomic_DNA"/>
</dbReference>